<evidence type="ECO:0000256" key="1">
    <source>
        <dbReference type="ARBA" id="ARBA00022723"/>
    </source>
</evidence>
<dbReference type="EMBL" id="CAXAMM010012703">
    <property type="protein sequence ID" value="CAK9029608.1"/>
    <property type="molecule type" value="Genomic_DNA"/>
</dbReference>
<organism evidence="4 5">
    <name type="scientific">Durusdinium trenchii</name>
    <dbReference type="NCBI Taxonomy" id="1381693"/>
    <lineage>
        <taxon>Eukaryota</taxon>
        <taxon>Sar</taxon>
        <taxon>Alveolata</taxon>
        <taxon>Dinophyceae</taxon>
        <taxon>Suessiales</taxon>
        <taxon>Symbiodiniaceae</taxon>
        <taxon>Durusdinium</taxon>
    </lineage>
</organism>
<name>A0ABP0KRU6_9DINO</name>
<evidence type="ECO:0000313" key="5">
    <source>
        <dbReference type="Proteomes" id="UP001642464"/>
    </source>
</evidence>
<evidence type="ECO:0000313" key="4">
    <source>
        <dbReference type="EMBL" id="CAK9029608.1"/>
    </source>
</evidence>
<dbReference type="Proteomes" id="UP001642464">
    <property type="component" value="Unassembled WGS sequence"/>
</dbReference>
<comment type="caution">
    <text evidence="4">The sequence shown here is derived from an EMBL/GenBank/DDBJ whole genome shotgun (WGS) entry which is preliminary data.</text>
</comment>
<dbReference type="Pfam" id="PF23166">
    <property type="entry name" value="Ig_N_CWD1"/>
    <property type="match status" value="1"/>
</dbReference>
<proteinExistence type="predicted"/>
<keyword evidence="1" id="KW-0479">Metal-binding</keyword>
<evidence type="ECO:0000259" key="3">
    <source>
        <dbReference type="Pfam" id="PF23166"/>
    </source>
</evidence>
<protein>
    <recommendedName>
        <fullName evidence="3">Alpha-glucan water dikinase-like N-terminal Ig-like domain-containing protein</fullName>
    </recommendedName>
</protein>
<sequence length="325" mass="34391">MPTYPIDGGAEIAVNPSGGFGKAPLSLNFQCRHVRRMLSINSGGFAGRLHWAVLNADGAWQAPAVQPDGSQDCDGTASSAHLNGDGNVTMTFRSGQVPEKITFVLVIEVGGQTHWLKGPGGENFVVDVAALAAEVGGGGFGGEARVAPREPTWPELEKAKAAALLSQKAVASAAKSDTSAPVVRRRRAKAPAMVNSSDLFVKAGEMQVEQGLGSIKWTATALLELSEDAEVSLHWGAAPSAGSEWQPIGGDRVIRFGVAKDETNEARERRQMANGTWYQLIRSDAFHDISDTLPSNCKAFDDVAARVVVPGQALSSLTQESFLRK</sequence>
<accession>A0ABP0KRU6</accession>
<dbReference type="InterPro" id="IPR056301">
    <property type="entry name" value="GWD-like_N_Ig"/>
</dbReference>
<feature type="domain" description="Alpha-glucan water dikinase-like N-terminal Ig-like" evidence="3">
    <location>
        <begin position="49"/>
        <end position="127"/>
    </location>
</feature>
<keyword evidence="5" id="KW-1185">Reference proteome</keyword>
<keyword evidence="2" id="KW-0119">Carbohydrate metabolism</keyword>
<gene>
    <name evidence="4" type="ORF">SCF082_LOCUS18869</name>
</gene>
<reference evidence="4 5" key="1">
    <citation type="submission" date="2024-02" db="EMBL/GenBank/DDBJ databases">
        <authorList>
            <person name="Chen Y."/>
            <person name="Shah S."/>
            <person name="Dougan E. K."/>
            <person name="Thang M."/>
            <person name="Chan C."/>
        </authorList>
    </citation>
    <scope>NUCLEOTIDE SEQUENCE [LARGE SCALE GENOMIC DNA]</scope>
</reference>
<evidence type="ECO:0000256" key="2">
    <source>
        <dbReference type="ARBA" id="ARBA00023277"/>
    </source>
</evidence>